<gene>
    <name evidence="1" type="ORF">ACFQLX_02690</name>
</gene>
<sequence>MTSEMEKEIRETRKLVEEVKAELTKPPSRAEVWSSVVGLDKAVKPIIDHKWEMLGVAVAAAIVALVTDFSAIKPALLSKFGGQQVEGKIMVRKIPERTPLPVTRADIQSMKEMQSQAMGLVRSIHSLTSEIRAAARAAA</sequence>
<accession>A0ABW2G8Q3</accession>
<keyword evidence="2" id="KW-1185">Reference proteome</keyword>
<comment type="caution">
    <text evidence="1">The sequence shown here is derived from an EMBL/GenBank/DDBJ whole genome shotgun (WGS) entry which is preliminary data.</text>
</comment>
<proteinExistence type="predicted"/>
<reference evidence="2" key="1">
    <citation type="journal article" date="2019" name="Int. J. Syst. Evol. Microbiol.">
        <title>The Global Catalogue of Microorganisms (GCM) 10K type strain sequencing project: providing services to taxonomists for standard genome sequencing and annotation.</title>
        <authorList>
            <consortium name="The Broad Institute Genomics Platform"/>
            <consortium name="The Broad Institute Genome Sequencing Center for Infectious Disease"/>
            <person name="Wu L."/>
            <person name="Ma J."/>
        </authorList>
    </citation>
    <scope>NUCLEOTIDE SEQUENCE [LARGE SCALE GENOMIC DNA]</scope>
    <source>
        <strain evidence="2">CGMCC 1.13681</strain>
    </source>
</reference>
<dbReference type="Proteomes" id="UP001596413">
    <property type="component" value="Unassembled WGS sequence"/>
</dbReference>
<dbReference type="RefSeq" id="WP_386411483.1">
    <property type="nucleotide sequence ID" value="NZ_JBHSZO010000003.1"/>
</dbReference>
<protein>
    <recommendedName>
        <fullName evidence="3">DUF3618 domain-containing protein</fullName>
    </recommendedName>
</protein>
<organism evidence="1 2">
    <name type="scientific">Streptomyces polyrhachis</name>
    <dbReference type="NCBI Taxonomy" id="1282885"/>
    <lineage>
        <taxon>Bacteria</taxon>
        <taxon>Bacillati</taxon>
        <taxon>Actinomycetota</taxon>
        <taxon>Actinomycetes</taxon>
        <taxon>Kitasatosporales</taxon>
        <taxon>Streptomycetaceae</taxon>
        <taxon>Streptomyces</taxon>
    </lineage>
</organism>
<evidence type="ECO:0000313" key="1">
    <source>
        <dbReference type="EMBL" id="MFC7217085.1"/>
    </source>
</evidence>
<dbReference type="EMBL" id="JBHSZO010000003">
    <property type="protein sequence ID" value="MFC7217085.1"/>
    <property type="molecule type" value="Genomic_DNA"/>
</dbReference>
<name>A0ABW2G8Q3_9ACTN</name>
<evidence type="ECO:0000313" key="2">
    <source>
        <dbReference type="Proteomes" id="UP001596413"/>
    </source>
</evidence>
<evidence type="ECO:0008006" key="3">
    <source>
        <dbReference type="Google" id="ProtNLM"/>
    </source>
</evidence>